<reference evidence="1 2" key="1">
    <citation type="submission" date="2018-02" db="EMBL/GenBank/DDBJ databases">
        <title>The genomes of Aspergillus section Nigri reveals drivers in fungal speciation.</title>
        <authorList>
            <consortium name="DOE Joint Genome Institute"/>
            <person name="Vesth T.C."/>
            <person name="Nybo J."/>
            <person name="Theobald S."/>
            <person name="Brandl J."/>
            <person name="Frisvad J.C."/>
            <person name="Nielsen K.F."/>
            <person name="Lyhne E.K."/>
            <person name="Kogle M.E."/>
            <person name="Kuo A."/>
            <person name="Riley R."/>
            <person name="Clum A."/>
            <person name="Nolan M."/>
            <person name="Lipzen A."/>
            <person name="Salamov A."/>
            <person name="Henrissat B."/>
            <person name="Wiebenga A."/>
            <person name="De vries R.P."/>
            <person name="Grigoriev I.V."/>
            <person name="Mortensen U.H."/>
            <person name="Andersen M.R."/>
            <person name="Baker S.E."/>
        </authorList>
    </citation>
    <scope>NUCLEOTIDE SEQUENCE [LARGE SCALE GENOMIC DNA]</scope>
    <source>
        <strain evidence="1 2">CBS 121593</strain>
    </source>
</reference>
<accession>A0A395H0K4</accession>
<keyword evidence="2" id="KW-1185">Reference proteome</keyword>
<dbReference type="STRING" id="1448316.A0A395H0K4"/>
<dbReference type="Proteomes" id="UP000249402">
    <property type="component" value="Unassembled WGS sequence"/>
</dbReference>
<evidence type="ECO:0000313" key="2">
    <source>
        <dbReference type="Proteomes" id="UP000249402"/>
    </source>
</evidence>
<dbReference type="InterPro" id="IPR036291">
    <property type="entry name" value="NAD(P)-bd_dom_sf"/>
</dbReference>
<dbReference type="AlphaFoldDB" id="A0A395H0K4"/>
<dbReference type="OrthoDB" id="4350666at2759"/>
<gene>
    <name evidence="1" type="ORF">BO80DRAFT_477256</name>
</gene>
<proteinExistence type="predicted"/>
<dbReference type="EMBL" id="KZ824444">
    <property type="protein sequence ID" value="RAK99823.1"/>
    <property type="molecule type" value="Genomic_DNA"/>
</dbReference>
<evidence type="ECO:0008006" key="3">
    <source>
        <dbReference type="Google" id="ProtNLM"/>
    </source>
</evidence>
<sequence length="382" mass="43840">MSLLPFSLFIYLYTTGSLFYDTIHYILHQGTNSPWRLLRFLSTCHQYHHFHYNQSLNFNDRYLKRNIFIALPLELLCQMLGSVVGRIIAQPYLHPTNIPILNQCLSLTLLIQITRTLLVMTMSGRDSNHIITFDTVPKDTNWVFVGPHFHALHHIHPDRYMGSMIKLVDWVAGTAYSFRHKRVILTGGTGAFGSALEKQLLCEGVRGITKLRYGRDWTHGDFTRVGCILREADILILAHGSKDVDAMAANCHSSIQLIETFLEEKEKYKTRGKKPTPMPEIWYIGSEIELHPAWGIPELQRYSASKRAFVPYARGLYQNPKVLYRHIVPAAFQSSMGKAIVSADWAASVTMWWIHRGAWYVPVTYTGLAVVNYFKFRFGRGC</sequence>
<name>A0A395H0K4_9EURO</name>
<dbReference type="RefSeq" id="XP_025574151.1">
    <property type="nucleotide sequence ID" value="XM_025723255.1"/>
</dbReference>
<dbReference type="GeneID" id="37228120"/>
<dbReference type="SUPFAM" id="SSF51735">
    <property type="entry name" value="NAD(P)-binding Rossmann-fold domains"/>
    <property type="match status" value="1"/>
</dbReference>
<organism evidence="1 2">
    <name type="scientific">Aspergillus ibericus CBS 121593</name>
    <dbReference type="NCBI Taxonomy" id="1448316"/>
    <lineage>
        <taxon>Eukaryota</taxon>
        <taxon>Fungi</taxon>
        <taxon>Dikarya</taxon>
        <taxon>Ascomycota</taxon>
        <taxon>Pezizomycotina</taxon>
        <taxon>Eurotiomycetes</taxon>
        <taxon>Eurotiomycetidae</taxon>
        <taxon>Eurotiales</taxon>
        <taxon>Aspergillaceae</taxon>
        <taxon>Aspergillus</taxon>
        <taxon>Aspergillus subgen. Circumdati</taxon>
    </lineage>
</organism>
<evidence type="ECO:0000313" key="1">
    <source>
        <dbReference type="EMBL" id="RAK99823.1"/>
    </source>
</evidence>
<dbReference type="VEuPathDB" id="FungiDB:BO80DRAFT_477256"/>
<protein>
    <recommendedName>
        <fullName evidence="3">Integral membrane protein</fullName>
    </recommendedName>
</protein>